<comment type="caution">
    <text evidence="9">The sequence shown here is derived from an EMBL/GenBank/DDBJ whole genome shotgun (WGS) entry which is preliminary data.</text>
</comment>
<dbReference type="EMBL" id="CM032182">
    <property type="protein sequence ID" value="KAG7096718.1"/>
    <property type="molecule type" value="Genomic_DNA"/>
</dbReference>
<keyword evidence="10" id="KW-1185">Reference proteome</keyword>
<dbReference type="InterPro" id="IPR012935">
    <property type="entry name" value="NuBaID_N"/>
</dbReference>
<feature type="domain" description="NuBaID C-terminal" evidence="8">
    <location>
        <begin position="352"/>
        <end position="420"/>
    </location>
</feature>
<protein>
    <recommendedName>
        <fullName evidence="11">Zf-C3HC-domain-containing protein</fullName>
    </recommendedName>
</protein>
<feature type="region of interest" description="Disordered" evidence="6">
    <location>
        <begin position="377"/>
        <end position="404"/>
    </location>
</feature>
<evidence type="ECO:0000256" key="1">
    <source>
        <dbReference type="ARBA" id="ARBA00004123"/>
    </source>
</evidence>
<feature type="region of interest" description="Disordered" evidence="6">
    <location>
        <begin position="95"/>
        <end position="118"/>
    </location>
</feature>
<feature type="compositionally biased region" description="Low complexity" evidence="6">
    <location>
        <begin position="1"/>
        <end position="15"/>
    </location>
</feature>
<accession>A0A9P8ACR6</accession>
<dbReference type="PANTHER" id="PTHR15835:SF6">
    <property type="entry name" value="ZINC FINGER C3HC-TYPE PROTEIN 1"/>
    <property type="match status" value="1"/>
</dbReference>
<dbReference type="GO" id="GO:0008270">
    <property type="term" value="F:zinc ion binding"/>
    <property type="evidence" value="ECO:0007669"/>
    <property type="project" value="UniProtKB-KW"/>
</dbReference>
<feature type="region of interest" description="Disordered" evidence="6">
    <location>
        <begin position="304"/>
        <end position="350"/>
    </location>
</feature>
<feature type="compositionally biased region" description="Basic residues" evidence="6">
    <location>
        <begin position="482"/>
        <end position="491"/>
    </location>
</feature>
<dbReference type="RefSeq" id="XP_043013188.1">
    <property type="nucleotide sequence ID" value="XM_043148588.1"/>
</dbReference>
<gene>
    <name evidence="9" type="ORF">E1B28_004132</name>
</gene>
<dbReference type="Pfam" id="PF07967">
    <property type="entry name" value="zf-C3HC"/>
    <property type="match status" value="1"/>
</dbReference>
<organism evidence="9 10">
    <name type="scientific">Marasmius oreades</name>
    <name type="common">fairy-ring Marasmius</name>
    <dbReference type="NCBI Taxonomy" id="181124"/>
    <lineage>
        <taxon>Eukaryota</taxon>
        <taxon>Fungi</taxon>
        <taxon>Dikarya</taxon>
        <taxon>Basidiomycota</taxon>
        <taxon>Agaricomycotina</taxon>
        <taxon>Agaricomycetes</taxon>
        <taxon>Agaricomycetidae</taxon>
        <taxon>Agaricales</taxon>
        <taxon>Marasmiineae</taxon>
        <taxon>Marasmiaceae</taxon>
        <taxon>Marasmius</taxon>
    </lineage>
</organism>
<dbReference type="KEGG" id="more:E1B28_004132"/>
<keyword evidence="4" id="KW-0862">Zinc</keyword>
<dbReference type="GO" id="GO:0005634">
    <property type="term" value="C:nucleus"/>
    <property type="evidence" value="ECO:0007669"/>
    <property type="project" value="UniProtKB-SubCell"/>
</dbReference>
<feature type="region of interest" description="Disordered" evidence="6">
    <location>
        <begin position="428"/>
        <end position="458"/>
    </location>
</feature>
<dbReference type="PANTHER" id="PTHR15835">
    <property type="entry name" value="NUCLEAR-INTERACTING PARTNER OF ALK"/>
    <property type="match status" value="1"/>
</dbReference>
<feature type="region of interest" description="Disordered" evidence="6">
    <location>
        <begin position="482"/>
        <end position="507"/>
    </location>
</feature>
<feature type="compositionally biased region" description="Polar residues" evidence="6">
    <location>
        <begin position="428"/>
        <end position="442"/>
    </location>
</feature>
<proteinExistence type="predicted"/>
<reference evidence="9" key="1">
    <citation type="journal article" date="2021" name="Genome Biol. Evol.">
        <title>The assembled and annotated genome of the fairy-ring fungus Marasmius oreades.</title>
        <authorList>
            <person name="Hiltunen M."/>
            <person name="Ament-Velasquez S.L."/>
            <person name="Johannesson H."/>
        </authorList>
    </citation>
    <scope>NUCLEOTIDE SEQUENCE</scope>
    <source>
        <strain evidence="9">03SP1</strain>
    </source>
</reference>
<feature type="domain" description="C3HC-type" evidence="7">
    <location>
        <begin position="123"/>
        <end position="238"/>
    </location>
</feature>
<comment type="subcellular location">
    <subcellularLocation>
        <location evidence="1">Nucleus</location>
    </subcellularLocation>
</comment>
<evidence type="ECO:0000259" key="8">
    <source>
        <dbReference type="Pfam" id="PF08600"/>
    </source>
</evidence>
<evidence type="ECO:0000256" key="3">
    <source>
        <dbReference type="ARBA" id="ARBA00022771"/>
    </source>
</evidence>
<feature type="compositionally biased region" description="Polar residues" evidence="6">
    <location>
        <begin position="449"/>
        <end position="458"/>
    </location>
</feature>
<feature type="compositionally biased region" description="Polar residues" evidence="6">
    <location>
        <begin position="276"/>
        <end position="288"/>
    </location>
</feature>
<feature type="region of interest" description="Disordered" evidence="6">
    <location>
        <begin position="1"/>
        <end position="54"/>
    </location>
</feature>
<name>A0A9P8ACR6_9AGAR</name>
<dbReference type="Pfam" id="PF08600">
    <property type="entry name" value="NuBaID_C"/>
    <property type="match status" value="1"/>
</dbReference>
<sequence>MNGQDSGSSSSANSSVRATKRKLDDAFNRLDVAVNPKDTTSSDQPPTKKPSLSRSIYSTLAKYGIKAKEPASNSLGPHLSSLSKSTPHLTAILSRAANRTRDKSRTTPSITPSGPLADYRPSSIPSFLSRLSTFKLSTYANKPPQIDAVAASKCGWVNDGKDRLMCGICGVSWVLAGKEGMSREAANALIEKQRVSLVESHKSGCPWRTRQCDELIYRIPLQSPATTVRDLKANASTLDPILQSIVIKHPLTPNQLNSLQSVVTSYVSSSDREQDPPTSENNSPPTIPSVTSILTALFGWEPAPDRPRTASLSRSNSRVPTSSSTPTLSRAVSLAPSTSPRPSLLQDASNKVTARDNSLLHCTLCQRRVGLWAFMSQPSAPSQQEDDPSGAPDARPPPPKPRQFDLLKEHRSYCPYVVRSTTVPTLPTMTVSTTSLPAQPSRTRMGHVRSSSSTSQLPSAINGPIEGWKAVLTVALRYRMVQRHQSSRRSRQMSEATTTGNDDPMDVDMDGVEAMLEGVKTRGGKDLLRYVKGLLG</sequence>
<keyword evidence="2" id="KW-0479">Metal-binding</keyword>
<feature type="compositionally biased region" description="Polar residues" evidence="6">
    <location>
        <begin position="335"/>
        <end position="350"/>
    </location>
</feature>
<dbReference type="InterPro" id="IPR013909">
    <property type="entry name" value="NuBaID_C"/>
</dbReference>
<evidence type="ECO:0000256" key="2">
    <source>
        <dbReference type="ARBA" id="ARBA00022723"/>
    </source>
</evidence>
<evidence type="ECO:0000313" key="9">
    <source>
        <dbReference type="EMBL" id="KAG7096718.1"/>
    </source>
</evidence>
<evidence type="ECO:0000256" key="5">
    <source>
        <dbReference type="ARBA" id="ARBA00023242"/>
    </source>
</evidence>
<evidence type="ECO:0000256" key="4">
    <source>
        <dbReference type="ARBA" id="ARBA00022833"/>
    </source>
</evidence>
<dbReference type="Proteomes" id="UP001049176">
    <property type="component" value="Chromosome 2"/>
</dbReference>
<evidence type="ECO:0000256" key="6">
    <source>
        <dbReference type="SAM" id="MobiDB-lite"/>
    </source>
</evidence>
<keyword evidence="3" id="KW-0863">Zinc-finger</keyword>
<dbReference type="GeneID" id="66073208"/>
<evidence type="ECO:0008006" key="11">
    <source>
        <dbReference type="Google" id="ProtNLM"/>
    </source>
</evidence>
<feature type="compositionally biased region" description="Low complexity" evidence="6">
    <location>
        <begin position="311"/>
        <end position="330"/>
    </location>
</feature>
<dbReference type="OrthoDB" id="2592092at2759"/>
<evidence type="ECO:0000313" key="10">
    <source>
        <dbReference type="Proteomes" id="UP001049176"/>
    </source>
</evidence>
<feature type="region of interest" description="Disordered" evidence="6">
    <location>
        <begin position="263"/>
        <end position="288"/>
    </location>
</feature>
<keyword evidence="5" id="KW-0539">Nucleus</keyword>
<dbReference type="AlphaFoldDB" id="A0A9P8ACR6"/>
<feature type="compositionally biased region" description="Polar residues" evidence="6">
    <location>
        <begin position="37"/>
        <end position="54"/>
    </location>
</feature>
<evidence type="ECO:0000259" key="7">
    <source>
        <dbReference type="Pfam" id="PF07967"/>
    </source>
</evidence>